<dbReference type="AlphaFoldDB" id="A0A401R613"/>
<evidence type="ECO:0000313" key="3">
    <source>
        <dbReference type="Proteomes" id="UP000288351"/>
    </source>
</evidence>
<feature type="compositionally biased region" description="Basic and acidic residues" evidence="1">
    <location>
        <begin position="64"/>
        <end position="75"/>
    </location>
</feature>
<evidence type="ECO:0000313" key="2">
    <source>
        <dbReference type="EMBL" id="GCB93064.1"/>
    </source>
</evidence>
<proteinExistence type="predicted"/>
<evidence type="ECO:0000256" key="1">
    <source>
        <dbReference type="SAM" id="MobiDB-lite"/>
    </source>
</evidence>
<organism evidence="2 3">
    <name type="scientific">Streptomyces noursei</name>
    <name type="common">Streptomyces albulus</name>
    <dbReference type="NCBI Taxonomy" id="1971"/>
    <lineage>
        <taxon>Bacteria</taxon>
        <taxon>Bacillati</taxon>
        <taxon>Actinomycetota</taxon>
        <taxon>Actinomycetes</taxon>
        <taxon>Kitasatosporales</taxon>
        <taxon>Streptomycetaceae</taxon>
        <taxon>Streptomyces</taxon>
    </lineage>
</organism>
<reference evidence="2 3" key="1">
    <citation type="journal article" date="2019" name="Microbiol. Resour. Announc.">
        <title>Draft Genome Sequence of the Most Traditional epsilon-Poly-l-Lysine Producer, Streptomyces albulus NBRC14147.</title>
        <authorList>
            <person name="Yamanaka K."/>
            <person name="Hamano Y."/>
        </authorList>
    </citation>
    <scope>NUCLEOTIDE SEQUENCE [LARGE SCALE GENOMIC DNA]</scope>
    <source>
        <strain evidence="2 3">NBRC 14147</strain>
    </source>
</reference>
<accession>A0A401R613</accession>
<dbReference type="Proteomes" id="UP000288351">
    <property type="component" value="Unassembled WGS sequence"/>
</dbReference>
<name>A0A401R613_STRNR</name>
<sequence>MLDPARVFECVGRGVPWRCAGRGERHAAPRARRRGQRGMGVSSERADIEMPPSQRAAGAGAQRGGERPSGLERGRFSSADGLGQSGEVGTRAGAVMRHAGHAGMEVSPGGARQVAQTTPGAGAGYNGETLGCGTKEATAEPEVEGDKSCGKRSAADALHASSDAFQCVRAKGEMIFDFAKRRVQCHNPVRGRRESRVHWSRVGGSQRLNMAPSKGANGPAPGGCNPGAPVFLYHQCRIPISWRAPFCCPRFAHLVPGRT</sequence>
<gene>
    <name evidence="2" type="ORF">SALB_05841</name>
</gene>
<comment type="caution">
    <text evidence="2">The sequence shown here is derived from an EMBL/GenBank/DDBJ whole genome shotgun (WGS) entry which is preliminary data.</text>
</comment>
<feature type="region of interest" description="Disordered" evidence="1">
    <location>
        <begin position="22"/>
        <end position="87"/>
    </location>
</feature>
<protein>
    <submittedName>
        <fullName evidence="2">Uncharacterized protein</fullName>
    </submittedName>
</protein>
<feature type="region of interest" description="Disordered" evidence="1">
    <location>
        <begin position="103"/>
        <end position="128"/>
    </location>
</feature>
<dbReference type="EMBL" id="BHXC01000007">
    <property type="protein sequence ID" value="GCB93064.1"/>
    <property type="molecule type" value="Genomic_DNA"/>
</dbReference>